<protein>
    <recommendedName>
        <fullName evidence="3">Leucine Rich repeats (2 copies)</fullName>
    </recommendedName>
</protein>
<dbReference type="RefSeq" id="WP_171188673.1">
    <property type="nucleotide sequence ID" value="NZ_WTPX01000116.1"/>
</dbReference>
<keyword evidence="2" id="KW-1185">Reference proteome</keyword>
<evidence type="ECO:0000313" key="2">
    <source>
        <dbReference type="Proteomes" id="UP000609651"/>
    </source>
</evidence>
<sequence length="428" mass="45977">MSDSPPPDDRRPVTRFARLTRWIPTPPRVWRWWKARPKAAAFLFGIVLLLGWGVSDHVIAAWTGHRLRSQGHGVTFGHTIDEDLRGWAPLPTDSSLYLTPVTVSYAGDADGAGSLDEFLDAVERMPGVSLVHLMNARNVTREQAGRAATCNTGPTLILQHCSFQRGGFSPFASLPQLEAVFLTECFLPPGELGGLIAADHLKRLELYGTRGVAGSLASLSGHEELATVDALDSDLNDIDFAALARCPSLESPYLAGTDISDAGLAALNGRVLQWESLLISRTAVTDAGLDAIGSHPAITLVDLRGTSVGDAGVASVTQRCPNLKELWMARTRVTDEGVAALRPVAGRLEWLDLAETAVTGDGLAALGRCPQLKELSLSYTAIEDADLAAFPHRYPKLRMLELINARVTPQGKAALWKALPGLGINISY</sequence>
<dbReference type="Pfam" id="PF13516">
    <property type="entry name" value="LRR_6"/>
    <property type="match status" value="1"/>
</dbReference>
<dbReference type="Proteomes" id="UP000609651">
    <property type="component" value="Unassembled WGS sequence"/>
</dbReference>
<accession>A0ABX1VG10</accession>
<dbReference type="PANTHER" id="PTHR13318">
    <property type="entry name" value="PARTNER OF PAIRED, ISOFORM B-RELATED"/>
    <property type="match status" value="1"/>
</dbReference>
<name>A0ABX1VG10_9PLAN</name>
<comment type="caution">
    <text evidence="1">The sequence shown here is derived from an EMBL/GenBank/DDBJ whole genome shotgun (WGS) entry which is preliminary data.</text>
</comment>
<organism evidence="1 2">
    <name type="scientific">Alienimonas chondri</name>
    <dbReference type="NCBI Taxonomy" id="2681879"/>
    <lineage>
        <taxon>Bacteria</taxon>
        <taxon>Pseudomonadati</taxon>
        <taxon>Planctomycetota</taxon>
        <taxon>Planctomycetia</taxon>
        <taxon>Planctomycetales</taxon>
        <taxon>Planctomycetaceae</taxon>
        <taxon>Alienimonas</taxon>
    </lineage>
</organism>
<evidence type="ECO:0000313" key="1">
    <source>
        <dbReference type="EMBL" id="NNJ27040.1"/>
    </source>
</evidence>
<gene>
    <name evidence="1" type="ORF">LzC2_31370</name>
</gene>
<dbReference type="EMBL" id="WTPX01000116">
    <property type="protein sequence ID" value="NNJ27040.1"/>
    <property type="molecule type" value="Genomic_DNA"/>
</dbReference>
<dbReference type="InterPro" id="IPR001611">
    <property type="entry name" value="Leu-rich_rpt"/>
</dbReference>
<dbReference type="InterPro" id="IPR032675">
    <property type="entry name" value="LRR_dom_sf"/>
</dbReference>
<dbReference type="PANTHER" id="PTHR13318:SF190">
    <property type="entry name" value="PARTNER OF PAIRED, ISOFORM B"/>
    <property type="match status" value="1"/>
</dbReference>
<dbReference type="Gene3D" id="3.80.10.10">
    <property type="entry name" value="Ribonuclease Inhibitor"/>
    <property type="match status" value="1"/>
</dbReference>
<proteinExistence type="predicted"/>
<evidence type="ECO:0008006" key="3">
    <source>
        <dbReference type="Google" id="ProtNLM"/>
    </source>
</evidence>
<reference evidence="1 2" key="1">
    <citation type="journal article" date="2020" name="Syst. Appl. Microbiol.">
        <title>Alienimonas chondri sp. nov., a novel planctomycete isolated from the biofilm of the red alga Chondrus crispus.</title>
        <authorList>
            <person name="Vitorino I."/>
            <person name="Albuquerque L."/>
            <person name="Wiegand S."/>
            <person name="Kallscheuer N."/>
            <person name="da Costa M.S."/>
            <person name="Lobo-da-Cunha A."/>
            <person name="Jogler C."/>
            <person name="Lage O.M."/>
        </authorList>
    </citation>
    <scope>NUCLEOTIDE SEQUENCE [LARGE SCALE GENOMIC DNA]</scope>
    <source>
        <strain evidence="1 2">LzC2</strain>
    </source>
</reference>
<dbReference type="SUPFAM" id="SSF52047">
    <property type="entry name" value="RNI-like"/>
    <property type="match status" value="1"/>
</dbReference>